<organism evidence="1 2">
    <name type="scientific">Leptospira noguchii serovar Autumnalis str. ZUN142</name>
    <dbReference type="NCBI Taxonomy" id="1085540"/>
    <lineage>
        <taxon>Bacteria</taxon>
        <taxon>Pseudomonadati</taxon>
        <taxon>Spirochaetota</taxon>
        <taxon>Spirochaetia</taxon>
        <taxon>Leptospirales</taxon>
        <taxon>Leptospiraceae</taxon>
        <taxon>Leptospira</taxon>
    </lineage>
</organism>
<gene>
    <name evidence="1" type="ORF">LEP1GSC186_1867</name>
</gene>
<dbReference type="Proteomes" id="UP000012153">
    <property type="component" value="Unassembled WGS sequence"/>
</dbReference>
<evidence type="ECO:0000313" key="2">
    <source>
        <dbReference type="Proteomes" id="UP000012153"/>
    </source>
</evidence>
<name>M6U8Z9_9LEPT</name>
<sequence>METPKSKRMYLQGSFSFSEKEKERIQELLPKCKIYFG</sequence>
<comment type="caution">
    <text evidence="1">The sequence shown here is derived from an EMBL/GenBank/DDBJ whole genome shotgun (WGS) entry which is preliminary data.</text>
</comment>
<evidence type="ECO:0000313" key="1">
    <source>
        <dbReference type="EMBL" id="EMO41487.1"/>
    </source>
</evidence>
<accession>M6U8Z9</accession>
<dbReference type="AlphaFoldDB" id="M6U8Z9"/>
<proteinExistence type="predicted"/>
<dbReference type="EMBL" id="AHOP02000021">
    <property type="protein sequence ID" value="EMO41487.1"/>
    <property type="molecule type" value="Genomic_DNA"/>
</dbReference>
<reference evidence="1 2" key="1">
    <citation type="submission" date="2013-01" db="EMBL/GenBank/DDBJ databases">
        <authorList>
            <person name="Harkins D.M."/>
            <person name="Durkin A.S."/>
            <person name="Brinkac L.M."/>
            <person name="Haft D.H."/>
            <person name="Selengut J.D."/>
            <person name="Sanka R."/>
            <person name="DePew J."/>
            <person name="Purushe J."/>
            <person name="Matthias M.A."/>
            <person name="Vinetz J.M."/>
            <person name="Sutton G.G."/>
            <person name="Nierman W.C."/>
            <person name="Fouts D.E."/>
        </authorList>
    </citation>
    <scope>NUCLEOTIDE SEQUENCE [LARGE SCALE GENOMIC DNA]</scope>
    <source>
        <strain evidence="1 2">ZUN142</strain>
    </source>
</reference>
<protein>
    <submittedName>
        <fullName evidence="1">Uncharacterized protein</fullName>
    </submittedName>
</protein>